<dbReference type="RefSeq" id="WP_173094469.1">
    <property type="nucleotide sequence ID" value="NZ_CP053892.1"/>
</dbReference>
<keyword evidence="3" id="KW-1185">Reference proteome</keyword>
<dbReference type="PANTHER" id="PTHR47432">
    <property type="entry name" value="CELL WALL ASSEMBLY REGULATOR SMI1"/>
    <property type="match status" value="1"/>
</dbReference>
<dbReference type="GO" id="GO:0043332">
    <property type="term" value="C:mating projection tip"/>
    <property type="evidence" value="ECO:0007669"/>
    <property type="project" value="TreeGrafter"/>
</dbReference>
<name>A0A7D3VUE9_ACTVE</name>
<protein>
    <recommendedName>
        <fullName evidence="1">Knr4/Smi1-like domain-containing protein</fullName>
    </recommendedName>
</protein>
<dbReference type="NCBIfam" id="NF047558">
    <property type="entry name" value="TPR_END_plus"/>
    <property type="match status" value="1"/>
</dbReference>
<proteinExistence type="predicted"/>
<dbReference type="Proteomes" id="UP000501240">
    <property type="component" value="Chromosome"/>
</dbReference>
<dbReference type="InterPro" id="IPR037883">
    <property type="entry name" value="Knr4/Smi1-like_sf"/>
</dbReference>
<dbReference type="SUPFAM" id="SSF48452">
    <property type="entry name" value="TPR-like"/>
    <property type="match status" value="1"/>
</dbReference>
<sequence>MTEARVRERLAAAGWDWRRSGTMERVWPDGTFWRCTYGATRAGRCEGDIPEGLIFATGDEVFVVDVLGFTDPAGMGFEGVDRTVAGLDLLAVASPGGTLAKNVLKPLMARAAVFRGRSVRPVGLSGFMLEEMPRRPAGPLIPAIAAADGSSDRWLDVAFAALDAGMLHVALEAFDRALAAGAEPGLAELWRGWLLMEADPAEAATAMERAADGGMAGPATCLLAGIRPVDWERATREGPGYLLGWLSRVLELGESGRAREALRVIDEAAALHPGAKVHHYRGWLHALLGEEDAALDSLAEAVRLAPWTTEEILADPDHHGLRGHPDFWRLTGRRAAQNEQDSHATEVLRRLAVQTAARAADGWRRATFTIGGGTKGNYTLPDGTLKNHGLPFDLRKALRLDRGTAVTMVVHPSGWFEAAVGGRAENAGAACVLDEEALPSGPGDEVDGPADPTQAGNPAEAVRLLRAYLQRREEILGYSDELPPPAAEREDMFADLDHPLPDDLRALYDVMDGDDHQGLIDNGYDWLSASFVSELGSDHYWMDNVPLFDPDPWRIMLDDGPPGAVRRSIDRDGWIPFADGGNNEYLAVDMDPGPGGRPGQVIRIGLRRDGPTYVADSVTSLLRRHVEALERGDWTCEDDDLRIDLGDMALARENENGPDASTVWACREVLNPGHNTQSLWVRGGGDIDLGAVRGTRLLKLELTQCKSADLGPLQDTAVEALTLQDMEALDLAPIAGHPTLRAVRVRAHHAVDLEPLVAAPRLYALDLCGSPVMDLAALGRMGRLRYLSLRYEQWQELWRQNITLPGLAMAVLSDDPSPSLIAEWARRLPRGGGVQHYIGQY</sequence>
<gene>
    <name evidence="2" type="ORF">ACTIVE_1632</name>
</gene>
<dbReference type="InterPro" id="IPR018958">
    <property type="entry name" value="Knr4/Smi1-like_dom"/>
</dbReference>
<accession>A0A7D3VUE9</accession>
<reference evidence="2 3" key="1">
    <citation type="submission" date="2020-05" db="EMBL/GenBank/DDBJ databases">
        <title>Actinomadura verrucosospora NRRL-B18236 (PFL_A860) Genome sequencing and assembly.</title>
        <authorList>
            <person name="Samborskyy M."/>
        </authorList>
    </citation>
    <scope>NUCLEOTIDE SEQUENCE [LARGE SCALE GENOMIC DNA]</scope>
    <source>
        <strain evidence="2 3">NRRL:B18236</strain>
    </source>
</reference>
<evidence type="ECO:0000259" key="1">
    <source>
        <dbReference type="Pfam" id="PF09346"/>
    </source>
</evidence>
<dbReference type="Gene3D" id="1.25.40.10">
    <property type="entry name" value="Tetratricopeptide repeat domain"/>
    <property type="match status" value="1"/>
</dbReference>
<evidence type="ECO:0000313" key="2">
    <source>
        <dbReference type="EMBL" id="QKG19996.1"/>
    </source>
</evidence>
<dbReference type="PANTHER" id="PTHR47432:SF1">
    <property type="entry name" value="CELL WALL ASSEMBLY REGULATOR SMI1"/>
    <property type="match status" value="1"/>
</dbReference>
<dbReference type="Gene3D" id="3.80.10.10">
    <property type="entry name" value="Ribonuclease Inhibitor"/>
    <property type="match status" value="1"/>
</dbReference>
<dbReference type="EMBL" id="CP053892">
    <property type="protein sequence ID" value="QKG19996.1"/>
    <property type="molecule type" value="Genomic_DNA"/>
</dbReference>
<dbReference type="InterPro" id="IPR032675">
    <property type="entry name" value="LRR_dom_sf"/>
</dbReference>
<dbReference type="InterPro" id="IPR011990">
    <property type="entry name" value="TPR-like_helical_dom_sf"/>
</dbReference>
<organism evidence="2 3">
    <name type="scientific">Actinomadura verrucosospora</name>
    <dbReference type="NCBI Taxonomy" id="46165"/>
    <lineage>
        <taxon>Bacteria</taxon>
        <taxon>Bacillati</taxon>
        <taxon>Actinomycetota</taxon>
        <taxon>Actinomycetes</taxon>
        <taxon>Streptosporangiales</taxon>
        <taxon>Thermomonosporaceae</taxon>
        <taxon>Actinomadura</taxon>
    </lineage>
</organism>
<evidence type="ECO:0000313" key="3">
    <source>
        <dbReference type="Proteomes" id="UP000501240"/>
    </source>
</evidence>
<dbReference type="AlphaFoldDB" id="A0A7D3VUE9"/>
<dbReference type="Pfam" id="PF09346">
    <property type="entry name" value="SMI1_KNR4"/>
    <property type="match status" value="1"/>
</dbReference>
<dbReference type="InterPro" id="IPR051873">
    <property type="entry name" value="KNR4/SMI1_regulator"/>
</dbReference>
<dbReference type="SUPFAM" id="SSF160631">
    <property type="entry name" value="SMI1/KNR4-like"/>
    <property type="match status" value="1"/>
</dbReference>
<feature type="domain" description="Knr4/Smi1-like" evidence="1">
    <location>
        <begin position="495"/>
        <end position="623"/>
    </location>
</feature>